<dbReference type="GO" id="GO:0008270">
    <property type="term" value="F:zinc ion binding"/>
    <property type="evidence" value="ECO:0007669"/>
    <property type="project" value="UniProtKB-KW"/>
</dbReference>
<dbReference type="PROSITE" id="PS50966">
    <property type="entry name" value="ZF_SWIM"/>
    <property type="match status" value="1"/>
</dbReference>
<evidence type="ECO:0000256" key="4">
    <source>
        <dbReference type="PROSITE-ProRule" id="PRU00325"/>
    </source>
</evidence>
<keyword evidence="1" id="KW-0479">Metal-binding</keyword>
<dbReference type="InterPro" id="IPR007527">
    <property type="entry name" value="Znf_SWIM"/>
</dbReference>
<dbReference type="InterPro" id="IPR001965">
    <property type="entry name" value="Znf_PHD"/>
</dbReference>
<dbReference type="Pfam" id="PF09588">
    <property type="entry name" value="YqaJ"/>
    <property type="match status" value="2"/>
</dbReference>
<dbReference type="Gene3D" id="3.30.40.10">
    <property type="entry name" value="Zinc/RING finger domain, C3HC4 (zinc finger)"/>
    <property type="match status" value="1"/>
</dbReference>
<dbReference type="AlphaFoldDB" id="A0AA47N928"/>
<dbReference type="CDD" id="cd22343">
    <property type="entry name" value="PDDEXK_lambda_exonuclease-like"/>
    <property type="match status" value="2"/>
</dbReference>
<evidence type="ECO:0000256" key="1">
    <source>
        <dbReference type="ARBA" id="ARBA00022723"/>
    </source>
</evidence>
<dbReference type="SUPFAM" id="SSF52980">
    <property type="entry name" value="Restriction endonuclease-like"/>
    <property type="match status" value="2"/>
</dbReference>
<dbReference type="PROSITE" id="PS01359">
    <property type="entry name" value="ZF_PHD_1"/>
    <property type="match status" value="1"/>
</dbReference>
<reference evidence="6" key="1">
    <citation type="journal article" date="2023" name="Front. Mar. Sci.">
        <title>A new Merluccius polli reference genome to investigate the effects of global change in West African waters.</title>
        <authorList>
            <person name="Mateo J.L."/>
            <person name="Blanco-Fernandez C."/>
            <person name="Garcia-Vazquez E."/>
            <person name="Machado-Schiaffino G."/>
        </authorList>
    </citation>
    <scope>NUCLEOTIDE SEQUENCE</scope>
    <source>
        <strain evidence="6">C29</strain>
        <tissue evidence="6">Fin</tissue>
    </source>
</reference>
<dbReference type="SUPFAM" id="SSF57903">
    <property type="entry name" value="FYVE/PHD zinc finger"/>
    <property type="match status" value="2"/>
</dbReference>
<dbReference type="InterPro" id="IPR011335">
    <property type="entry name" value="Restrct_endonuc-II-like"/>
</dbReference>
<proteinExistence type="predicted"/>
<comment type="caution">
    <text evidence="6">The sequence shown here is derived from an EMBL/GenBank/DDBJ whole genome shotgun (WGS) entry which is preliminary data.</text>
</comment>
<dbReference type="PANTHER" id="PTHR47526:SF3">
    <property type="entry name" value="PHD-TYPE DOMAIN-CONTAINING PROTEIN"/>
    <property type="match status" value="1"/>
</dbReference>
<evidence type="ECO:0000313" key="7">
    <source>
        <dbReference type="Proteomes" id="UP001174136"/>
    </source>
</evidence>
<keyword evidence="7" id="KW-1185">Reference proteome</keyword>
<accession>A0AA47N928</accession>
<evidence type="ECO:0000259" key="5">
    <source>
        <dbReference type="PROSITE" id="PS50966"/>
    </source>
</evidence>
<dbReference type="Proteomes" id="UP001174136">
    <property type="component" value="Unassembled WGS sequence"/>
</dbReference>
<dbReference type="EMBL" id="JAOPHQ010000366">
    <property type="protein sequence ID" value="KAK0154693.1"/>
    <property type="molecule type" value="Genomic_DNA"/>
</dbReference>
<keyword evidence="3" id="KW-0862">Zinc</keyword>
<dbReference type="PANTHER" id="PTHR47526">
    <property type="entry name" value="ATP-DEPENDENT DNA HELICASE"/>
    <property type="match status" value="1"/>
</dbReference>
<organism evidence="6 7">
    <name type="scientific">Merluccius polli</name>
    <name type="common">Benguela hake</name>
    <name type="synonym">Merluccius cadenati</name>
    <dbReference type="NCBI Taxonomy" id="89951"/>
    <lineage>
        <taxon>Eukaryota</taxon>
        <taxon>Metazoa</taxon>
        <taxon>Chordata</taxon>
        <taxon>Craniata</taxon>
        <taxon>Vertebrata</taxon>
        <taxon>Euteleostomi</taxon>
        <taxon>Actinopterygii</taxon>
        <taxon>Neopterygii</taxon>
        <taxon>Teleostei</taxon>
        <taxon>Neoteleostei</taxon>
        <taxon>Acanthomorphata</taxon>
        <taxon>Zeiogadaria</taxon>
        <taxon>Gadariae</taxon>
        <taxon>Gadiformes</taxon>
        <taxon>Gadoidei</taxon>
        <taxon>Merlucciidae</taxon>
        <taxon>Merluccius</taxon>
    </lineage>
</organism>
<keyword evidence="2 4" id="KW-0863">Zinc-finger</keyword>
<evidence type="ECO:0000256" key="3">
    <source>
        <dbReference type="ARBA" id="ARBA00022833"/>
    </source>
</evidence>
<evidence type="ECO:0000256" key="2">
    <source>
        <dbReference type="ARBA" id="ARBA00022771"/>
    </source>
</evidence>
<dbReference type="InterPro" id="IPR019080">
    <property type="entry name" value="YqaJ_viral_recombinase"/>
</dbReference>
<gene>
    <name evidence="6" type="ORF">N1851_002997</name>
</gene>
<dbReference type="InterPro" id="IPR013083">
    <property type="entry name" value="Znf_RING/FYVE/PHD"/>
</dbReference>
<dbReference type="SMART" id="SM00249">
    <property type="entry name" value="PHD"/>
    <property type="match status" value="2"/>
</dbReference>
<dbReference type="InterPro" id="IPR011604">
    <property type="entry name" value="PDDEXK-like_dom_sf"/>
</dbReference>
<dbReference type="InterPro" id="IPR011011">
    <property type="entry name" value="Znf_FYVE_PHD"/>
</dbReference>
<sequence length="818" mass="93987">MLSAYYNSLSASDKIGYADKLTLVNGIRLNDPYALGAGEWINDEKKWPRLQWPDIHSYLIETPSLYSRESLKSYTTLDAYSYVTDNHVQDILLHDYKIENFVTLKTKVLPSQRQGKRTEIYNVWVILNKKNNCILTANCTCMAGLGSCCRHAAALMLKVELWVRYGKTEQACTSGTNQWLLTSRREVKAARLSEICVRRPKWTDTGLLQPAKGKRQKVNVKEVTDEHIKKLKLLEPKAAVLTSLDCSDTDTASESDKENEDPLEPLAALYDENLRGLSSTELQEKSDETFSRLRKEMTQEKCENLECVTKNQAQSQAWQTHRIGRITSTTLHRVCTVRAETANTNLVKQIMHYDNKDLSDNPHLGASPDGVANCSCCGRGAVEIKCPYKYHDGLKRSSDDTDFCLDKSFHLKKNHKYYHQVQLHMFVCGVQYCDFVIWTQRDLVITRVARDEEMLYTFLPIAEQFFRQSILPELLTRSMDPKRQAPTVCFHCGGPEVGKITCAKCNKHFHYECAKIKRKVKEWHCEQVAALYDENLRGLSSTELQEKSDETFSRLRKEMTQEKCENLECVTKNQAQSQAWQTHRIGRITSTTLHRVCTVRAETANTNLVKQIMHYDNKDLSVRERHQNFNVELCGLVVHPDNPHLGASPDGVANCSCCGRGAVEIKCPYKYHDGLKGSSDDTDFCLDKSFHLKKNHKYYHQVQLHMFVCGVQYCDFVIWTQRDLVITRVARDEEMLYTFLPIAEQFFRQSILPELLTRSMDPKRQAPTVCFHCGGPEVGKITCAKCNKHFHYECAKIKRKVKEWHCEQCKKTTKNDAL</sequence>
<dbReference type="GO" id="GO:0006281">
    <property type="term" value="P:DNA repair"/>
    <property type="evidence" value="ECO:0007669"/>
    <property type="project" value="UniProtKB-ARBA"/>
</dbReference>
<evidence type="ECO:0000313" key="6">
    <source>
        <dbReference type="EMBL" id="KAK0154693.1"/>
    </source>
</evidence>
<dbReference type="Gene3D" id="3.90.320.10">
    <property type="match status" value="2"/>
</dbReference>
<feature type="domain" description="SWIM-type" evidence="5">
    <location>
        <begin position="121"/>
        <end position="160"/>
    </location>
</feature>
<dbReference type="InterPro" id="IPR019786">
    <property type="entry name" value="Zinc_finger_PHD-type_CS"/>
</dbReference>
<name>A0AA47N928_MERPO</name>
<protein>
    <recommendedName>
        <fullName evidence="5">SWIM-type domain-containing protein</fullName>
    </recommendedName>
</protein>